<protein>
    <submittedName>
        <fullName evidence="2">Candidate secreted effector</fullName>
    </submittedName>
</protein>
<dbReference type="WBParaSite" id="Minc3s00659g15730">
    <property type="protein sequence ID" value="Minc3s00659g15730"/>
    <property type="gene ID" value="Minc3s00659g15730"/>
</dbReference>
<evidence type="ECO:0000313" key="1">
    <source>
        <dbReference type="Proteomes" id="UP000887563"/>
    </source>
</evidence>
<proteinExistence type="predicted"/>
<keyword evidence="1" id="KW-1185">Reference proteome</keyword>
<organism evidence="1 2">
    <name type="scientific">Meloidogyne incognita</name>
    <name type="common">Southern root-knot nematode worm</name>
    <name type="synonym">Oxyuris incognita</name>
    <dbReference type="NCBI Taxonomy" id="6306"/>
    <lineage>
        <taxon>Eukaryota</taxon>
        <taxon>Metazoa</taxon>
        <taxon>Ecdysozoa</taxon>
        <taxon>Nematoda</taxon>
        <taxon>Chromadorea</taxon>
        <taxon>Rhabditida</taxon>
        <taxon>Tylenchina</taxon>
        <taxon>Tylenchomorpha</taxon>
        <taxon>Tylenchoidea</taxon>
        <taxon>Meloidogynidae</taxon>
        <taxon>Meloidogyninae</taxon>
        <taxon>Meloidogyne</taxon>
        <taxon>Meloidogyne incognita group</taxon>
    </lineage>
</organism>
<dbReference type="AlphaFoldDB" id="A0A914LMF4"/>
<reference evidence="2" key="1">
    <citation type="submission" date="2022-11" db="UniProtKB">
        <authorList>
            <consortium name="WormBaseParasite"/>
        </authorList>
    </citation>
    <scope>IDENTIFICATION</scope>
</reference>
<name>A0A914LMF4_MELIC</name>
<accession>A0A914LMF4</accession>
<evidence type="ECO:0000313" key="2">
    <source>
        <dbReference type="WBParaSite" id="Minc3s00659g15730"/>
    </source>
</evidence>
<dbReference type="Proteomes" id="UP000887563">
    <property type="component" value="Unplaced"/>
</dbReference>
<sequence>MPRDVSVLFLSFPLKQKMNGWRKTSFKGFSIKQVCKTSLLGYKLCKTRLQT</sequence>